<dbReference type="PANTHER" id="PTHR12526:SF640">
    <property type="entry name" value="COLANIC ACID BIOSYNTHESIS GLYCOSYLTRANSFERASE WCAL-RELATED"/>
    <property type="match status" value="1"/>
</dbReference>
<dbReference type="GO" id="GO:1901135">
    <property type="term" value="P:carbohydrate derivative metabolic process"/>
    <property type="evidence" value="ECO:0007669"/>
    <property type="project" value="UniProtKB-ARBA"/>
</dbReference>
<keyword evidence="4" id="KW-0472">Membrane</keyword>
<dbReference type="Pfam" id="PF00534">
    <property type="entry name" value="Glycos_transf_1"/>
    <property type="match status" value="1"/>
</dbReference>
<proteinExistence type="inferred from homology"/>
<feature type="transmembrane region" description="Helical" evidence="4">
    <location>
        <begin position="58"/>
        <end position="77"/>
    </location>
</feature>
<comment type="similarity">
    <text evidence="1">Belongs to the glycosyltransferase group 1 family. Glycosyltransferase 4 subfamily.</text>
</comment>
<evidence type="ECO:0000256" key="4">
    <source>
        <dbReference type="SAM" id="Phobius"/>
    </source>
</evidence>
<keyword evidence="2" id="KW-0328">Glycosyltransferase</keyword>
<dbReference type="Proteomes" id="UP000198658">
    <property type="component" value="Unassembled WGS sequence"/>
</dbReference>
<protein>
    <submittedName>
        <fullName evidence="6">Glycosyltransferase involved in cell wall bisynthesis</fullName>
    </submittedName>
</protein>
<keyword evidence="3 6" id="KW-0808">Transferase</keyword>
<organism evidence="6 7">
    <name type="scientific">Microbulbifer marinus</name>
    <dbReference type="NCBI Taxonomy" id="658218"/>
    <lineage>
        <taxon>Bacteria</taxon>
        <taxon>Pseudomonadati</taxon>
        <taxon>Pseudomonadota</taxon>
        <taxon>Gammaproteobacteria</taxon>
        <taxon>Cellvibrionales</taxon>
        <taxon>Microbulbiferaceae</taxon>
        <taxon>Microbulbifer</taxon>
    </lineage>
</organism>
<gene>
    <name evidence="6" type="ORF">SAMN05216562_2710</name>
</gene>
<feature type="domain" description="Glycosyl transferase family 1" evidence="5">
    <location>
        <begin position="183"/>
        <end position="338"/>
    </location>
</feature>
<sequence>MSINGSMKQKINLMVGTNIRGMGGIASVLNVYHDAGFFSKWNVRLIRSHGGADKVGRVRALLLYAFSLIKITMYLIFRDVGIVHVHMASRGSYLRKSIVVRLAKFFGSKVVVHLHGAEFRKFYSEECSLSRKAHILRTFEMASAVVVLSSQWAVWVRNLLINNKEHVRVIYNSVPELRLDEEKKQAGLVVFMGRIGTRKGTLDLLYAFAKVRQACPEATLVLAGDGDISACRDLVTELGLTDSVNFCGWISGKDKLELLSKADIYCLPSYNEGLPMGILEAMSAGVPVVASRAGGIPDAITHMREGILIEAGDIDGLERALTDLIRNRELNRRLAEFASIKYTTCFSIEAVIPQLNGLYSELLNEAD</sequence>
<dbReference type="PANTHER" id="PTHR12526">
    <property type="entry name" value="GLYCOSYLTRANSFERASE"/>
    <property type="match status" value="1"/>
</dbReference>
<dbReference type="CDD" id="cd03801">
    <property type="entry name" value="GT4_PimA-like"/>
    <property type="match status" value="1"/>
</dbReference>
<dbReference type="STRING" id="658218.SAMN05216562_2710"/>
<dbReference type="Gene3D" id="3.40.50.2000">
    <property type="entry name" value="Glycogen Phosphorylase B"/>
    <property type="match status" value="2"/>
</dbReference>
<evidence type="ECO:0000256" key="3">
    <source>
        <dbReference type="ARBA" id="ARBA00022679"/>
    </source>
</evidence>
<evidence type="ECO:0000256" key="1">
    <source>
        <dbReference type="ARBA" id="ARBA00009481"/>
    </source>
</evidence>
<dbReference type="RefSeq" id="WP_244506257.1">
    <property type="nucleotide sequence ID" value="NZ_FNQO01000003.1"/>
</dbReference>
<dbReference type="GO" id="GO:0016757">
    <property type="term" value="F:glycosyltransferase activity"/>
    <property type="evidence" value="ECO:0007669"/>
    <property type="project" value="UniProtKB-KW"/>
</dbReference>
<name>A0A1H4ADL1_9GAMM</name>
<evidence type="ECO:0000256" key="2">
    <source>
        <dbReference type="ARBA" id="ARBA00022676"/>
    </source>
</evidence>
<reference evidence="7" key="1">
    <citation type="submission" date="2016-10" db="EMBL/GenBank/DDBJ databases">
        <authorList>
            <person name="Varghese N."/>
            <person name="Submissions S."/>
        </authorList>
    </citation>
    <scope>NUCLEOTIDE SEQUENCE [LARGE SCALE GENOMIC DNA]</scope>
    <source>
        <strain evidence="7">CGMCC 1.10657</strain>
    </source>
</reference>
<dbReference type="InterPro" id="IPR001296">
    <property type="entry name" value="Glyco_trans_1"/>
</dbReference>
<dbReference type="EMBL" id="FNQO01000003">
    <property type="protein sequence ID" value="SEA34010.1"/>
    <property type="molecule type" value="Genomic_DNA"/>
</dbReference>
<dbReference type="SUPFAM" id="SSF53756">
    <property type="entry name" value="UDP-Glycosyltransferase/glycogen phosphorylase"/>
    <property type="match status" value="1"/>
</dbReference>
<evidence type="ECO:0000259" key="5">
    <source>
        <dbReference type="Pfam" id="PF00534"/>
    </source>
</evidence>
<keyword evidence="4" id="KW-1133">Transmembrane helix</keyword>
<accession>A0A1H4ADL1</accession>
<keyword evidence="7" id="KW-1185">Reference proteome</keyword>
<evidence type="ECO:0000313" key="6">
    <source>
        <dbReference type="EMBL" id="SEA34010.1"/>
    </source>
</evidence>
<keyword evidence="4" id="KW-0812">Transmembrane</keyword>
<dbReference type="AlphaFoldDB" id="A0A1H4ADL1"/>
<evidence type="ECO:0000313" key="7">
    <source>
        <dbReference type="Proteomes" id="UP000198658"/>
    </source>
</evidence>